<name>A0A8H7N4V2_BIOOC</name>
<dbReference type="UniPathway" id="UPA00617">
    <property type="reaction ID" value="UER00669"/>
</dbReference>
<dbReference type="SUPFAM" id="SSF82549">
    <property type="entry name" value="DAK1/DegV-like"/>
    <property type="match status" value="1"/>
</dbReference>
<protein>
    <recommendedName>
        <fullName evidence="17">Dihydroxyacetone kinase</fullName>
    </recommendedName>
</protein>
<evidence type="ECO:0000256" key="7">
    <source>
        <dbReference type="ARBA" id="ARBA00022798"/>
    </source>
</evidence>
<comment type="function">
    <text evidence="1">Catalyzes both the phosphorylation of dihydroxyacetone and of glyceraldehyde.</text>
</comment>
<dbReference type="FunFam" id="3.40.50.10440:FF:000001">
    <property type="entry name" value="Dihydroxyacetone kinase, DhaK subunit"/>
    <property type="match status" value="1"/>
</dbReference>
<comment type="catalytic activity">
    <reaction evidence="10">
        <text>dihydroxyacetone + ATP = dihydroxyacetone phosphate + ADP + H(+)</text>
        <dbReference type="Rhea" id="RHEA:15773"/>
        <dbReference type="ChEBI" id="CHEBI:15378"/>
        <dbReference type="ChEBI" id="CHEBI:16016"/>
        <dbReference type="ChEBI" id="CHEBI:30616"/>
        <dbReference type="ChEBI" id="CHEBI:57642"/>
        <dbReference type="ChEBI" id="CHEBI:456216"/>
        <dbReference type="EC" id="2.7.1.29"/>
    </reaction>
</comment>
<dbReference type="InterPro" id="IPR012734">
    <property type="entry name" value="DhaK_ATP"/>
</dbReference>
<evidence type="ECO:0000256" key="1">
    <source>
        <dbReference type="ARBA" id="ARBA00003264"/>
    </source>
</evidence>
<evidence type="ECO:0000256" key="12">
    <source>
        <dbReference type="PIRSR" id="PIRSR612734-2"/>
    </source>
</evidence>
<evidence type="ECO:0000256" key="8">
    <source>
        <dbReference type="ARBA" id="ARBA00022840"/>
    </source>
</evidence>
<reference evidence="15" key="1">
    <citation type="submission" date="2020-10" db="EMBL/GenBank/DDBJ databases">
        <title>High-Quality Genome Resource of Clonostachys rosea strain S41 by Oxford Nanopore Long-Read Sequencing.</title>
        <authorList>
            <person name="Wang H."/>
        </authorList>
    </citation>
    <scope>NUCLEOTIDE SEQUENCE</scope>
    <source>
        <strain evidence="15">S41</strain>
    </source>
</reference>
<evidence type="ECO:0000256" key="5">
    <source>
        <dbReference type="ARBA" id="ARBA00022741"/>
    </source>
</evidence>
<dbReference type="GO" id="GO:0019588">
    <property type="term" value="P:anaerobic glycerol catabolic process"/>
    <property type="evidence" value="ECO:0007669"/>
    <property type="project" value="UniProtKB-UniPathway"/>
</dbReference>
<feature type="active site" description="Tele-hemiaminal-histidine intermediate" evidence="11">
    <location>
        <position position="231"/>
    </location>
</feature>
<evidence type="ECO:0000256" key="10">
    <source>
        <dbReference type="ARBA" id="ARBA00048898"/>
    </source>
</evidence>
<dbReference type="PROSITE" id="PS51480">
    <property type="entry name" value="DHAL"/>
    <property type="match status" value="1"/>
</dbReference>
<dbReference type="Gene3D" id="1.25.40.340">
    <property type="match status" value="1"/>
</dbReference>
<dbReference type="PROSITE" id="PS51481">
    <property type="entry name" value="DHAK"/>
    <property type="match status" value="1"/>
</dbReference>
<comment type="similarity">
    <text evidence="3">Belongs to the dihydroxyacetone kinase (DAK) family.</text>
</comment>
<evidence type="ECO:0000256" key="6">
    <source>
        <dbReference type="ARBA" id="ARBA00022777"/>
    </source>
</evidence>
<dbReference type="PANTHER" id="PTHR28629:SF4">
    <property type="entry name" value="TRIOKINASE_FMN CYCLASE"/>
    <property type="match status" value="1"/>
</dbReference>
<evidence type="ECO:0000259" key="13">
    <source>
        <dbReference type="PROSITE" id="PS51480"/>
    </source>
</evidence>
<evidence type="ECO:0000313" key="15">
    <source>
        <dbReference type="EMBL" id="KAF9746619.1"/>
    </source>
</evidence>
<accession>A0A8H7N4V2</accession>
<dbReference type="EMBL" id="JADCTT010000011">
    <property type="protein sequence ID" value="KAF9746619.1"/>
    <property type="molecule type" value="Genomic_DNA"/>
</dbReference>
<keyword evidence="7" id="KW-0319">Glycerol metabolism</keyword>
<dbReference type="PANTHER" id="PTHR28629">
    <property type="entry name" value="TRIOKINASE/FMN CYCLASE"/>
    <property type="match status" value="1"/>
</dbReference>
<evidence type="ECO:0000256" key="2">
    <source>
        <dbReference type="ARBA" id="ARBA00004778"/>
    </source>
</evidence>
<evidence type="ECO:0000256" key="9">
    <source>
        <dbReference type="ARBA" id="ARBA00047974"/>
    </source>
</evidence>
<evidence type="ECO:0000313" key="16">
    <source>
        <dbReference type="Proteomes" id="UP000616885"/>
    </source>
</evidence>
<sequence length="614" mass="64590">MSRHDKSLARKTRSFVTDGAATLHGGLQGLLNLHPSLRLDQKYKIVYRDAPDKQQRVTILSGGGSGHEPAHAGFVGTNMLDAAVCGSIFASPNAAQIVSGLRHIQSPKGTLIIVKNYTGDKLNFTLAADRFRLATAQPIRLLIVADDVSIGRSKSALVGRRGLSGTTLIHKISGAAASDGVDLDEIVEIAEFAMDNMGTIGVGLDGCQIPGQASNESRLANDEIEIGIGIHNEPGSRRISPRPNLEDLVKGLLSNLLDDDPERNYIATPPNADLTDIVVQINNLGSLSALEMLAITNETTSQLHTTYGLKPVRVYCGTFLSALNCPGFSITLLSLPKMSKHSPTIIKYLDNTTDAVGWPSHLAKAAWESPVSASQSDVSTKDEKPTQDTPSVPCDKFLFEFILKSIHGSLVSAEPEITRNDTILGDGDCGTTLVDGATSIIKALEDSTINTSSLSHGMLEIADLLSLSMGGTSGALYAVFMTAFASNIALQSGSEGVSLSTISAGLSHGLRSLEQVTAARSGDRTMMDALIPFIHKFAGLAAKNESVLAAFEGARAAAQLGAENTKTLESRFGRSTYVGAEDGADSTAGIPDPGATGVVAILDGVKQALVKAYK</sequence>
<keyword evidence="5" id="KW-0547">Nucleotide-binding</keyword>
<feature type="domain" description="DhaL" evidence="13">
    <location>
        <begin position="397"/>
        <end position="607"/>
    </location>
</feature>
<dbReference type="FunFam" id="3.30.1180.20:FF:000001">
    <property type="entry name" value="Dihydroxyacetone kinase 1"/>
    <property type="match status" value="1"/>
</dbReference>
<feature type="binding site" evidence="12">
    <location>
        <position position="115"/>
    </location>
    <ligand>
        <name>substrate</name>
    </ligand>
</feature>
<keyword evidence="8" id="KW-0067">ATP-binding</keyword>
<evidence type="ECO:0000256" key="3">
    <source>
        <dbReference type="ARBA" id="ARBA00008757"/>
    </source>
</evidence>
<dbReference type="SUPFAM" id="SSF101473">
    <property type="entry name" value="DhaL-like"/>
    <property type="match status" value="1"/>
</dbReference>
<keyword evidence="6" id="KW-0418">Kinase</keyword>
<evidence type="ECO:0000256" key="11">
    <source>
        <dbReference type="PIRSR" id="PIRSR612734-1"/>
    </source>
</evidence>
<dbReference type="AlphaFoldDB" id="A0A8H7N4V2"/>
<dbReference type="SMART" id="SM01120">
    <property type="entry name" value="Dak2"/>
    <property type="match status" value="1"/>
</dbReference>
<dbReference type="GO" id="GO:0050354">
    <property type="term" value="F:triokinase activity"/>
    <property type="evidence" value="ECO:0007669"/>
    <property type="project" value="UniProtKB-EC"/>
</dbReference>
<dbReference type="Gene3D" id="3.30.1180.20">
    <property type="entry name" value="Dihydroxyacetone kinase, domain 2"/>
    <property type="match status" value="1"/>
</dbReference>
<feature type="domain" description="DhaK" evidence="14">
    <location>
        <begin position="18"/>
        <end position="358"/>
    </location>
</feature>
<proteinExistence type="inferred from homology"/>
<gene>
    <name evidence="15" type="ORF">IM811_003524</name>
</gene>
<dbReference type="InterPro" id="IPR004006">
    <property type="entry name" value="DhaK_dom"/>
</dbReference>
<comment type="caution">
    <text evidence="15">The sequence shown here is derived from an EMBL/GenBank/DDBJ whole genome shotgun (WGS) entry which is preliminary data.</text>
</comment>
<dbReference type="InterPro" id="IPR050861">
    <property type="entry name" value="Dihydroxyacetone_Kinase"/>
</dbReference>
<organism evidence="15 16">
    <name type="scientific">Bionectria ochroleuca</name>
    <name type="common">Gliocladium roseum</name>
    <dbReference type="NCBI Taxonomy" id="29856"/>
    <lineage>
        <taxon>Eukaryota</taxon>
        <taxon>Fungi</taxon>
        <taxon>Dikarya</taxon>
        <taxon>Ascomycota</taxon>
        <taxon>Pezizomycotina</taxon>
        <taxon>Sordariomycetes</taxon>
        <taxon>Hypocreomycetidae</taxon>
        <taxon>Hypocreales</taxon>
        <taxon>Bionectriaceae</taxon>
        <taxon>Clonostachys</taxon>
    </lineage>
</organism>
<evidence type="ECO:0000259" key="14">
    <source>
        <dbReference type="PROSITE" id="PS51481"/>
    </source>
</evidence>
<dbReference type="Pfam" id="PF02733">
    <property type="entry name" value="Dak1"/>
    <property type="match status" value="1"/>
</dbReference>
<comment type="pathway">
    <text evidence="2">Polyol metabolism; glycerol fermentation; glycerone phosphate from glycerol (oxidative route): step 2/2.</text>
</comment>
<dbReference type="Pfam" id="PF02734">
    <property type="entry name" value="Dak2"/>
    <property type="match status" value="1"/>
</dbReference>
<evidence type="ECO:0000256" key="4">
    <source>
        <dbReference type="ARBA" id="ARBA00022679"/>
    </source>
</evidence>
<feature type="binding site" evidence="12">
    <location>
        <begin position="64"/>
        <end position="67"/>
    </location>
    <ligand>
        <name>substrate</name>
    </ligand>
</feature>
<comment type="catalytic activity">
    <reaction evidence="9">
        <text>D-glyceraldehyde + ATP = D-glyceraldehyde 3-phosphate + ADP + H(+)</text>
        <dbReference type="Rhea" id="RHEA:13941"/>
        <dbReference type="ChEBI" id="CHEBI:15378"/>
        <dbReference type="ChEBI" id="CHEBI:17378"/>
        <dbReference type="ChEBI" id="CHEBI:30616"/>
        <dbReference type="ChEBI" id="CHEBI:59776"/>
        <dbReference type="ChEBI" id="CHEBI:456216"/>
        <dbReference type="EC" id="2.7.1.28"/>
    </reaction>
</comment>
<dbReference type="NCBIfam" id="TIGR02361">
    <property type="entry name" value="dak_ATP"/>
    <property type="match status" value="1"/>
</dbReference>
<dbReference type="GO" id="GO:0004371">
    <property type="term" value="F:glycerone kinase activity"/>
    <property type="evidence" value="ECO:0007669"/>
    <property type="project" value="UniProtKB-EC"/>
</dbReference>
<evidence type="ECO:0008006" key="17">
    <source>
        <dbReference type="Google" id="ProtNLM"/>
    </source>
</evidence>
<keyword evidence="4" id="KW-0808">Transferase</keyword>
<dbReference type="GO" id="GO:0005524">
    <property type="term" value="F:ATP binding"/>
    <property type="evidence" value="ECO:0007669"/>
    <property type="project" value="UniProtKB-KW"/>
</dbReference>
<dbReference type="FunFam" id="1.25.40.340:FF:000002">
    <property type="entry name" value="Dihydroxyacetone kinase, L subunit"/>
    <property type="match status" value="1"/>
</dbReference>
<dbReference type="Proteomes" id="UP000616885">
    <property type="component" value="Unassembled WGS sequence"/>
</dbReference>
<dbReference type="InterPro" id="IPR004007">
    <property type="entry name" value="DhaL_dom"/>
</dbReference>
<dbReference type="GO" id="GO:0005829">
    <property type="term" value="C:cytosol"/>
    <property type="evidence" value="ECO:0007669"/>
    <property type="project" value="TreeGrafter"/>
</dbReference>
<feature type="binding site" evidence="12">
    <location>
        <position position="120"/>
    </location>
    <ligand>
        <name>substrate</name>
    </ligand>
</feature>
<dbReference type="Gene3D" id="3.40.50.10440">
    <property type="entry name" value="Dihydroxyacetone kinase, domain 1"/>
    <property type="match status" value="1"/>
</dbReference>
<dbReference type="InterPro" id="IPR036117">
    <property type="entry name" value="DhaL_dom_sf"/>
</dbReference>